<evidence type="ECO:0000256" key="3">
    <source>
        <dbReference type="ARBA" id="ARBA00022801"/>
    </source>
</evidence>
<dbReference type="Gene3D" id="3.90.79.10">
    <property type="entry name" value="Nucleoside Triphosphate Pyrophosphohydrolase"/>
    <property type="match status" value="1"/>
</dbReference>
<comment type="cofactor">
    <cofactor evidence="1">
        <name>Mg(2+)</name>
        <dbReference type="ChEBI" id="CHEBI:18420"/>
    </cofactor>
</comment>
<dbReference type="PROSITE" id="PS00893">
    <property type="entry name" value="NUDIX_BOX"/>
    <property type="match status" value="1"/>
</dbReference>
<reference evidence="6 7" key="1">
    <citation type="submission" date="2020-08" db="EMBL/GenBank/DDBJ databases">
        <title>Sequencing the genomes of 1000 actinobacteria strains.</title>
        <authorList>
            <person name="Klenk H.-P."/>
        </authorList>
    </citation>
    <scope>NUCLEOTIDE SEQUENCE [LARGE SCALE GENOMIC DNA]</scope>
    <source>
        <strain evidence="6 7">DSM 43149</strain>
    </source>
</reference>
<dbReference type="SUPFAM" id="SSF55811">
    <property type="entry name" value="Nudix"/>
    <property type="match status" value="1"/>
</dbReference>
<dbReference type="PANTHER" id="PTHR43046">
    <property type="entry name" value="GDP-MANNOSE MANNOSYL HYDROLASE"/>
    <property type="match status" value="1"/>
</dbReference>
<keyword evidence="7" id="KW-1185">Reference proteome</keyword>
<dbReference type="InterPro" id="IPR020084">
    <property type="entry name" value="NUDIX_hydrolase_CS"/>
</dbReference>
<feature type="domain" description="Nudix hydrolase" evidence="5">
    <location>
        <begin position="40"/>
        <end position="169"/>
    </location>
</feature>
<evidence type="ECO:0000313" key="6">
    <source>
        <dbReference type="EMBL" id="MBB4766231.1"/>
    </source>
</evidence>
<dbReference type="EMBL" id="JACHNH010000001">
    <property type="protein sequence ID" value="MBB4766231.1"/>
    <property type="molecule type" value="Genomic_DNA"/>
</dbReference>
<dbReference type="AlphaFoldDB" id="A0A7W7I4P0"/>
<dbReference type="InterPro" id="IPR000086">
    <property type="entry name" value="NUDIX_hydrolase_dom"/>
</dbReference>
<dbReference type="Pfam" id="PF00293">
    <property type="entry name" value="NUDIX"/>
    <property type="match status" value="1"/>
</dbReference>
<dbReference type="PRINTS" id="PR00502">
    <property type="entry name" value="NUDIXFAMILY"/>
</dbReference>
<dbReference type="Proteomes" id="UP000578112">
    <property type="component" value="Unassembled WGS sequence"/>
</dbReference>
<gene>
    <name evidence="6" type="ORF">BJ971_006787</name>
</gene>
<evidence type="ECO:0000256" key="1">
    <source>
        <dbReference type="ARBA" id="ARBA00001946"/>
    </source>
</evidence>
<organism evidence="6 7">
    <name type="scientific">Actinoplanes digitatis</name>
    <dbReference type="NCBI Taxonomy" id="1868"/>
    <lineage>
        <taxon>Bacteria</taxon>
        <taxon>Bacillati</taxon>
        <taxon>Actinomycetota</taxon>
        <taxon>Actinomycetes</taxon>
        <taxon>Micromonosporales</taxon>
        <taxon>Micromonosporaceae</taxon>
        <taxon>Actinoplanes</taxon>
    </lineage>
</organism>
<sequence>MGREELQRQSLEAAFGDVGVARVEYDDVAGWVASAGASPEDPLAAEVWVFDADLSQVLLVRHPWRGWVPPGGRVEPGESPREAARRELCEETGLDADLLAQPAAVSVRSYHPDKPATLGLSYAAIADPAAPLMPEPGQPAAWMNLAQSWESYFPDDLPRIRQHAQWLAGLATPERPTRLRD</sequence>
<evidence type="ECO:0000259" key="5">
    <source>
        <dbReference type="PROSITE" id="PS51462"/>
    </source>
</evidence>
<evidence type="ECO:0000256" key="2">
    <source>
        <dbReference type="ARBA" id="ARBA00005582"/>
    </source>
</evidence>
<evidence type="ECO:0000256" key="4">
    <source>
        <dbReference type="RuleBase" id="RU003476"/>
    </source>
</evidence>
<name>A0A7W7I4P0_9ACTN</name>
<dbReference type="InterPro" id="IPR020476">
    <property type="entry name" value="Nudix_hydrolase"/>
</dbReference>
<dbReference type="PANTHER" id="PTHR43046:SF14">
    <property type="entry name" value="MUTT_NUDIX FAMILY PROTEIN"/>
    <property type="match status" value="1"/>
</dbReference>
<dbReference type="RefSeq" id="WP_184997371.1">
    <property type="nucleotide sequence ID" value="NZ_BOMK01000044.1"/>
</dbReference>
<evidence type="ECO:0000313" key="7">
    <source>
        <dbReference type="Proteomes" id="UP000578112"/>
    </source>
</evidence>
<comment type="caution">
    <text evidence="6">The sequence shown here is derived from an EMBL/GenBank/DDBJ whole genome shotgun (WGS) entry which is preliminary data.</text>
</comment>
<accession>A0A7W7I4P0</accession>
<dbReference type="EC" id="3.6.1.55" evidence="6"/>
<protein>
    <submittedName>
        <fullName evidence="6">8-oxo-dGTP diphosphatase</fullName>
        <ecNumber evidence="6">3.6.1.55</ecNumber>
    </submittedName>
</protein>
<dbReference type="PROSITE" id="PS51462">
    <property type="entry name" value="NUDIX"/>
    <property type="match status" value="1"/>
</dbReference>
<dbReference type="InterPro" id="IPR015797">
    <property type="entry name" value="NUDIX_hydrolase-like_dom_sf"/>
</dbReference>
<keyword evidence="3 4" id="KW-0378">Hydrolase</keyword>
<comment type="similarity">
    <text evidence="2 4">Belongs to the Nudix hydrolase family.</text>
</comment>
<proteinExistence type="inferred from homology"/>
<dbReference type="GO" id="GO:0035539">
    <property type="term" value="F:8-oxo-7,8-dihydrodeoxyguanosine triphosphate pyrophosphatase activity"/>
    <property type="evidence" value="ECO:0007669"/>
    <property type="project" value="UniProtKB-EC"/>
</dbReference>